<proteinExistence type="predicted"/>
<dbReference type="Proteomes" id="UP000186391">
    <property type="component" value="Unassembled WGS sequence"/>
</dbReference>
<gene>
    <name evidence="2" type="ORF">NIES592_08415</name>
</gene>
<keyword evidence="3" id="KW-1185">Reference proteome</keyword>
<dbReference type="PROSITE" id="PS51257">
    <property type="entry name" value="PROKAR_LIPOPROTEIN"/>
    <property type="match status" value="1"/>
</dbReference>
<dbReference type="OrthoDB" id="9921674at2"/>
<organism evidence="2 3">
    <name type="scientific">Fischerella major NIES-592</name>
    <dbReference type="NCBI Taxonomy" id="210994"/>
    <lineage>
        <taxon>Bacteria</taxon>
        <taxon>Bacillati</taxon>
        <taxon>Cyanobacteriota</taxon>
        <taxon>Cyanophyceae</taxon>
        <taxon>Nostocales</taxon>
        <taxon>Hapalosiphonaceae</taxon>
        <taxon>Fischerella</taxon>
    </lineage>
</organism>
<dbReference type="RefSeq" id="WP_062245907.1">
    <property type="nucleotide sequence ID" value="NZ_MRCA01000003.1"/>
</dbReference>
<name>A0A1U7H1R5_9CYAN</name>
<comment type="caution">
    <text evidence="2">The sequence shown here is derived from an EMBL/GenBank/DDBJ whole genome shotgun (WGS) entry which is preliminary data.</text>
</comment>
<feature type="region of interest" description="Disordered" evidence="1">
    <location>
        <begin position="39"/>
        <end position="65"/>
    </location>
</feature>
<dbReference type="EMBL" id="MRCA01000003">
    <property type="protein sequence ID" value="OKH14891.1"/>
    <property type="molecule type" value="Genomic_DNA"/>
</dbReference>
<reference evidence="2 3" key="1">
    <citation type="submission" date="2016-11" db="EMBL/GenBank/DDBJ databases">
        <title>Draft Genome Sequences of Nine Cyanobacterial Strains from Diverse Habitats.</title>
        <authorList>
            <person name="Zhu T."/>
            <person name="Hou S."/>
            <person name="Lu X."/>
            <person name="Hess W.R."/>
        </authorList>
    </citation>
    <scope>NUCLEOTIDE SEQUENCE [LARGE SCALE GENOMIC DNA]</scope>
    <source>
        <strain evidence="2 3">NIES-592</strain>
    </source>
</reference>
<accession>A0A1U7H1R5</accession>
<feature type="compositionally biased region" description="Polar residues" evidence="1">
    <location>
        <begin position="40"/>
        <end position="56"/>
    </location>
</feature>
<dbReference type="AlphaFoldDB" id="A0A1U7H1R5"/>
<sequence length="65" mass="7200">MNRVMNSMNNMRWNRIFTIALPISILLFTQACAPRRILSDSVNPSNPTSSIAQSPVKSPLNRGGN</sequence>
<evidence type="ECO:0000313" key="3">
    <source>
        <dbReference type="Proteomes" id="UP000186391"/>
    </source>
</evidence>
<evidence type="ECO:0000313" key="2">
    <source>
        <dbReference type="EMBL" id="OKH14891.1"/>
    </source>
</evidence>
<evidence type="ECO:0000256" key="1">
    <source>
        <dbReference type="SAM" id="MobiDB-lite"/>
    </source>
</evidence>
<protein>
    <submittedName>
        <fullName evidence="2">Uncharacterized protein</fullName>
    </submittedName>
</protein>